<dbReference type="Pfam" id="PF12014">
    <property type="entry name" value="Cyclin_D1_bind"/>
    <property type="match status" value="1"/>
</dbReference>
<name>A0A830CNB0_9LAMI</name>
<dbReference type="OrthoDB" id="722566at2759"/>
<dbReference type="EMBL" id="BMAC01000500">
    <property type="protein sequence ID" value="GFP97714.1"/>
    <property type="molecule type" value="Genomic_DNA"/>
</dbReference>
<dbReference type="GO" id="GO:0010343">
    <property type="term" value="P:singlet oxygen-mediated programmed cell death"/>
    <property type="evidence" value="ECO:0007669"/>
    <property type="project" value="InterPro"/>
</dbReference>
<sequence>MVPNSPPPTPPLLVVQRSVCWFFWPCGPEVVQLRHKYGNWNEEKSSDEFFEYVEAVKLTGDLNVPVGQSLGPYINGADLSFLYAVPDQTFLVMFHRLKLPETDFDGLWYVILSYLPSSSSS</sequence>
<reference evidence="1" key="1">
    <citation type="submission" date="2020-07" db="EMBL/GenBank/DDBJ databases">
        <title>Ethylene signaling mediates host invasion by parasitic plants.</title>
        <authorList>
            <person name="Yoshida S."/>
        </authorList>
    </citation>
    <scope>NUCLEOTIDE SEQUENCE</scope>
    <source>
        <strain evidence="1">Okayama</strain>
    </source>
</reference>
<dbReference type="GO" id="GO:0042651">
    <property type="term" value="C:thylakoid membrane"/>
    <property type="evidence" value="ECO:0007669"/>
    <property type="project" value="TreeGrafter"/>
</dbReference>
<dbReference type="PANTHER" id="PTHR33917">
    <property type="entry name" value="PROTEIN EXECUTER 1, CHLOROPLASTIC"/>
    <property type="match status" value="1"/>
</dbReference>
<dbReference type="Proteomes" id="UP000653305">
    <property type="component" value="Unassembled WGS sequence"/>
</dbReference>
<keyword evidence="2" id="KW-1185">Reference proteome</keyword>
<organism evidence="1 2">
    <name type="scientific">Phtheirospermum japonicum</name>
    <dbReference type="NCBI Taxonomy" id="374723"/>
    <lineage>
        <taxon>Eukaryota</taxon>
        <taxon>Viridiplantae</taxon>
        <taxon>Streptophyta</taxon>
        <taxon>Embryophyta</taxon>
        <taxon>Tracheophyta</taxon>
        <taxon>Spermatophyta</taxon>
        <taxon>Magnoliopsida</taxon>
        <taxon>eudicotyledons</taxon>
        <taxon>Gunneridae</taxon>
        <taxon>Pentapetalae</taxon>
        <taxon>asterids</taxon>
        <taxon>lamiids</taxon>
        <taxon>Lamiales</taxon>
        <taxon>Orobanchaceae</taxon>
        <taxon>Orobanchaceae incertae sedis</taxon>
        <taxon>Phtheirospermum</taxon>
    </lineage>
</organism>
<gene>
    <name evidence="1" type="ORF">PHJA_001915500</name>
</gene>
<proteinExistence type="predicted"/>
<accession>A0A830CNB0</accession>
<protein>
    <submittedName>
        <fullName evidence="1">Uncharacterized protein</fullName>
    </submittedName>
</protein>
<dbReference type="PANTHER" id="PTHR33917:SF3">
    <property type="entry name" value="PROTEIN EXECUTER 1, CHLOROPLASTIC"/>
    <property type="match status" value="1"/>
</dbReference>
<dbReference type="InterPro" id="IPR044680">
    <property type="entry name" value="EX1/2"/>
</dbReference>
<evidence type="ECO:0000313" key="1">
    <source>
        <dbReference type="EMBL" id="GFP97714.1"/>
    </source>
</evidence>
<dbReference type="AlphaFoldDB" id="A0A830CNB0"/>
<comment type="caution">
    <text evidence="1">The sequence shown here is derived from an EMBL/GenBank/DDBJ whole genome shotgun (WGS) entry which is preliminary data.</text>
</comment>
<evidence type="ECO:0000313" key="2">
    <source>
        <dbReference type="Proteomes" id="UP000653305"/>
    </source>
</evidence>